<evidence type="ECO:0000259" key="2">
    <source>
        <dbReference type="PROSITE" id="PS50940"/>
    </source>
</evidence>
<dbReference type="PROSITE" id="PS51257">
    <property type="entry name" value="PROKAR_LIPOPROTEIN"/>
    <property type="match status" value="1"/>
</dbReference>
<feature type="domain" description="Chitin-binding type-2" evidence="2">
    <location>
        <begin position="27"/>
        <end position="90"/>
    </location>
</feature>
<dbReference type="Proteomes" id="UP000095300">
    <property type="component" value="Unassembled WGS sequence"/>
</dbReference>
<dbReference type="PANTHER" id="PTHR20987:SF0">
    <property type="entry name" value="CHITIN-BINDING TYPE-2 DOMAIN-CONTAINING PROTEIN-RELATED"/>
    <property type="match status" value="1"/>
</dbReference>
<evidence type="ECO:0000256" key="1">
    <source>
        <dbReference type="SAM" id="SignalP"/>
    </source>
</evidence>
<dbReference type="GO" id="GO:0005576">
    <property type="term" value="C:extracellular region"/>
    <property type="evidence" value="ECO:0007669"/>
    <property type="project" value="InterPro"/>
</dbReference>
<dbReference type="InterPro" id="IPR002557">
    <property type="entry name" value="Chitin-bd_dom"/>
</dbReference>
<sequence>MKFFAVLAILACVAASGLACDADENNKPTCATDNVNVPIRNFWDPTAYWQCNASSGQPELVHCPDSYLFDSAKGQCVIWNEWEWTNPCPANN</sequence>
<dbReference type="VEuPathDB" id="VectorBase:SCAU012054"/>
<reference evidence="3" key="1">
    <citation type="submission" date="2020-05" db="UniProtKB">
        <authorList>
            <consortium name="EnsemblMetazoa"/>
        </authorList>
    </citation>
    <scope>IDENTIFICATION</scope>
    <source>
        <strain evidence="3">USDA</strain>
    </source>
</reference>
<dbReference type="SUPFAM" id="SSF57625">
    <property type="entry name" value="Invertebrate chitin-binding proteins"/>
    <property type="match status" value="1"/>
</dbReference>
<name>A0A1I8PXN7_STOCA</name>
<dbReference type="PANTHER" id="PTHR20987">
    <property type="entry name" value="CHITIN-BINDING TYPE-2 DOMAIN-CONTAINING PROTEIN-RELATED"/>
    <property type="match status" value="1"/>
</dbReference>
<feature type="signal peptide" evidence="1">
    <location>
        <begin position="1"/>
        <end position="19"/>
    </location>
</feature>
<dbReference type="OrthoDB" id="7913749at2759"/>
<protein>
    <recommendedName>
        <fullName evidence="2">Chitin-binding type-2 domain-containing protein</fullName>
    </recommendedName>
</protein>
<keyword evidence="4" id="KW-1185">Reference proteome</keyword>
<feature type="chain" id="PRO_5009327475" description="Chitin-binding type-2 domain-containing protein" evidence="1">
    <location>
        <begin position="20"/>
        <end position="92"/>
    </location>
</feature>
<dbReference type="InterPro" id="IPR036508">
    <property type="entry name" value="Chitin-bd_dom_sf"/>
</dbReference>
<keyword evidence="1" id="KW-0732">Signal</keyword>
<evidence type="ECO:0000313" key="3">
    <source>
        <dbReference type="EnsemblMetazoa" id="SCAU012054-PA"/>
    </source>
</evidence>
<proteinExistence type="predicted"/>
<dbReference type="EnsemblMetazoa" id="SCAU012054-RA">
    <property type="protein sequence ID" value="SCAU012054-PA"/>
    <property type="gene ID" value="SCAU012054"/>
</dbReference>
<accession>A0A1I8PXN7</accession>
<gene>
    <name evidence="3" type="primary">106082916</name>
</gene>
<dbReference type="AlphaFoldDB" id="A0A1I8PXN7"/>
<organism evidence="3 4">
    <name type="scientific">Stomoxys calcitrans</name>
    <name type="common">Stable fly</name>
    <name type="synonym">Conops calcitrans</name>
    <dbReference type="NCBI Taxonomy" id="35570"/>
    <lineage>
        <taxon>Eukaryota</taxon>
        <taxon>Metazoa</taxon>
        <taxon>Ecdysozoa</taxon>
        <taxon>Arthropoda</taxon>
        <taxon>Hexapoda</taxon>
        <taxon>Insecta</taxon>
        <taxon>Pterygota</taxon>
        <taxon>Neoptera</taxon>
        <taxon>Endopterygota</taxon>
        <taxon>Diptera</taxon>
        <taxon>Brachycera</taxon>
        <taxon>Muscomorpha</taxon>
        <taxon>Muscoidea</taxon>
        <taxon>Muscidae</taxon>
        <taxon>Stomoxys</taxon>
    </lineage>
</organism>
<dbReference type="PROSITE" id="PS50940">
    <property type="entry name" value="CHIT_BIND_II"/>
    <property type="match status" value="1"/>
</dbReference>
<evidence type="ECO:0000313" key="4">
    <source>
        <dbReference type="Proteomes" id="UP000095300"/>
    </source>
</evidence>
<dbReference type="GO" id="GO:0008061">
    <property type="term" value="F:chitin binding"/>
    <property type="evidence" value="ECO:0007669"/>
    <property type="project" value="InterPro"/>
</dbReference>
<dbReference type="KEGG" id="scac:106082916"/>